<gene>
    <name evidence="1" type="ORF">ACFPPD_13715</name>
</gene>
<evidence type="ECO:0008006" key="3">
    <source>
        <dbReference type="Google" id="ProtNLM"/>
    </source>
</evidence>
<proteinExistence type="predicted"/>
<reference evidence="2" key="1">
    <citation type="journal article" date="2019" name="Int. J. Syst. Evol. Microbiol.">
        <title>The Global Catalogue of Microorganisms (GCM) 10K type strain sequencing project: providing services to taxonomists for standard genome sequencing and annotation.</title>
        <authorList>
            <consortium name="The Broad Institute Genomics Platform"/>
            <consortium name="The Broad Institute Genome Sequencing Center for Infectious Disease"/>
            <person name="Wu L."/>
            <person name="Ma J."/>
        </authorList>
    </citation>
    <scope>NUCLEOTIDE SEQUENCE [LARGE SCALE GENOMIC DNA]</scope>
    <source>
        <strain evidence="2">CCUG 57113</strain>
    </source>
</reference>
<organism evidence="1 2">
    <name type="scientific">Cohnella suwonensis</name>
    <dbReference type="NCBI Taxonomy" id="696072"/>
    <lineage>
        <taxon>Bacteria</taxon>
        <taxon>Bacillati</taxon>
        <taxon>Bacillota</taxon>
        <taxon>Bacilli</taxon>
        <taxon>Bacillales</taxon>
        <taxon>Paenibacillaceae</taxon>
        <taxon>Cohnella</taxon>
    </lineage>
</organism>
<protein>
    <recommendedName>
        <fullName evidence="3">DUF559 domain-containing protein</fullName>
    </recommendedName>
</protein>
<dbReference type="Proteomes" id="UP001596105">
    <property type="component" value="Unassembled WGS sequence"/>
</dbReference>
<sequence length="219" mass="25523">MFEKEFERYFEEQIRAASGRRLEMLRRNLTGEIRLLKEVVWPVIGTLDGLEMEYEMVGLTGVRIYGDLFYRTLGAVIECEGFVSHAETVTRDRFDFEQMRIRTIAQYGYAFVPFSWDEIDKRPEVCRRQLYAILGKRTSKGDATHYGLSVNEREMIRYARSLRRPFGYRDAGHCLQAGKTASIQLLRLLWKKGLIRPLGASATRIHAYELEEAARQLVL</sequence>
<evidence type="ECO:0000313" key="2">
    <source>
        <dbReference type="Proteomes" id="UP001596105"/>
    </source>
</evidence>
<keyword evidence="2" id="KW-1185">Reference proteome</keyword>
<evidence type="ECO:0000313" key="1">
    <source>
        <dbReference type="EMBL" id="MFC5469786.1"/>
    </source>
</evidence>
<dbReference type="RefSeq" id="WP_209745561.1">
    <property type="nucleotide sequence ID" value="NZ_JBHSMH010000041.1"/>
</dbReference>
<dbReference type="EMBL" id="JBHSMH010000041">
    <property type="protein sequence ID" value="MFC5469786.1"/>
    <property type="molecule type" value="Genomic_DNA"/>
</dbReference>
<accession>A0ABW0LZ14</accession>
<comment type="caution">
    <text evidence="1">The sequence shown here is derived from an EMBL/GenBank/DDBJ whole genome shotgun (WGS) entry which is preliminary data.</text>
</comment>
<name>A0ABW0LZ14_9BACL</name>